<organism evidence="1 2">
    <name type="scientific">Flavobacterium cheongpyeongense</name>
    <dbReference type="NCBI Taxonomy" id="2212651"/>
    <lineage>
        <taxon>Bacteria</taxon>
        <taxon>Pseudomonadati</taxon>
        <taxon>Bacteroidota</taxon>
        <taxon>Flavobacteriia</taxon>
        <taxon>Flavobacteriales</taxon>
        <taxon>Flavobacteriaceae</taxon>
        <taxon>Flavobacterium</taxon>
    </lineage>
</organism>
<protein>
    <submittedName>
        <fullName evidence="1">Uncharacterized protein</fullName>
    </submittedName>
</protein>
<keyword evidence="2" id="KW-1185">Reference proteome</keyword>
<evidence type="ECO:0000313" key="2">
    <source>
        <dbReference type="Proteomes" id="UP000247903"/>
    </source>
</evidence>
<accession>A0A2V4BRB1</accession>
<dbReference type="AlphaFoldDB" id="A0A2V4BRB1"/>
<evidence type="ECO:0000313" key="1">
    <source>
        <dbReference type="EMBL" id="PXY41555.1"/>
    </source>
</evidence>
<comment type="caution">
    <text evidence="1">The sequence shown here is derived from an EMBL/GenBank/DDBJ whole genome shotgun (WGS) entry which is preliminary data.</text>
</comment>
<proteinExistence type="predicted"/>
<dbReference type="RefSeq" id="WP_110305801.1">
    <property type="nucleotide sequence ID" value="NZ_QJHK01000004.1"/>
</dbReference>
<gene>
    <name evidence="1" type="ORF">DMB65_06265</name>
</gene>
<dbReference type="Proteomes" id="UP000247903">
    <property type="component" value="Unassembled WGS sequence"/>
</dbReference>
<name>A0A2V4BRB1_9FLAO</name>
<dbReference type="EMBL" id="QJHK01000004">
    <property type="protein sequence ID" value="PXY41555.1"/>
    <property type="molecule type" value="Genomic_DNA"/>
</dbReference>
<reference evidence="1 2" key="1">
    <citation type="submission" date="2018-05" db="EMBL/GenBank/DDBJ databases">
        <title>Flavobacterium sp. strain IMCC34759, incomplete genome.</title>
        <authorList>
            <person name="Joung Y."/>
            <person name="Cho J."/>
        </authorList>
    </citation>
    <scope>NUCLEOTIDE SEQUENCE [LARGE SCALE GENOMIC DNA]</scope>
    <source>
        <strain evidence="1 2">IMCC34759</strain>
    </source>
</reference>
<dbReference type="OrthoDB" id="1341756at2"/>
<sequence>MNRLFIVFIICLLLLNCTKKESPKKNIPYIISQNNKKRISGKDTIPPHPPIPGWLFYGTNTFIIDKNSRVYYFQRNEIGHICRNWGKNDTIPYFIDLQPKDLIEIPTKTLYDFIKLNYKDNFRNITFIASKLDTLNSKTYFDLVDAIQLFEKEGDSYFIRRTTQEEDTVLKHKKNNLYYNSKNIKWNNERITFPFVKPILNHK</sequence>